<protein>
    <submittedName>
        <fullName evidence="10">C2H2-type domain-containing protein</fullName>
    </submittedName>
</protein>
<comment type="subcellular location">
    <subcellularLocation>
        <location evidence="1">Nucleus</location>
    </subcellularLocation>
</comment>
<keyword evidence="5" id="KW-0862">Zinc</keyword>
<keyword evidence="3" id="KW-0677">Repeat</keyword>
<dbReference type="InterPro" id="IPR013087">
    <property type="entry name" value="Znf_C2H2_type"/>
</dbReference>
<feature type="domain" description="C2H2-type" evidence="8">
    <location>
        <begin position="471"/>
        <end position="506"/>
    </location>
</feature>
<feature type="domain" description="C2H2-type" evidence="8">
    <location>
        <begin position="45"/>
        <end position="70"/>
    </location>
</feature>
<organism evidence="9 10">
    <name type="scientific">Parastrongyloides trichosuri</name>
    <name type="common">Possum-specific nematode worm</name>
    <dbReference type="NCBI Taxonomy" id="131310"/>
    <lineage>
        <taxon>Eukaryota</taxon>
        <taxon>Metazoa</taxon>
        <taxon>Ecdysozoa</taxon>
        <taxon>Nematoda</taxon>
        <taxon>Chromadorea</taxon>
        <taxon>Rhabditida</taxon>
        <taxon>Tylenchina</taxon>
        <taxon>Panagrolaimomorpha</taxon>
        <taxon>Strongyloidoidea</taxon>
        <taxon>Strongyloididae</taxon>
        <taxon>Parastrongyloides</taxon>
    </lineage>
</organism>
<keyword evidence="6" id="KW-0539">Nucleus</keyword>
<evidence type="ECO:0000256" key="5">
    <source>
        <dbReference type="ARBA" id="ARBA00022833"/>
    </source>
</evidence>
<dbReference type="WBParaSite" id="PTRK_0000963100.1">
    <property type="protein sequence ID" value="PTRK_0000963100.1"/>
    <property type="gene ID" value="PTRK_0000963100"/>
</dbReference>
<dbReference type="GO" id="GO:0008270">
    <property type="term" value="F:zinc ion binding"/>
    <property type="evidence" value="ECO:0007669"/>
    <property type="project" value="UniProtKB-KW"/>
</dbReference>
<name>A0A0N4ZM73_PARTI</name>
<keyword evidence="2" id="KW-0479">Metal-binding</keyword>
<sequence length="580" mass="68319">MIHCPPSEHEYLLKYKNKTCTGDYKTLQRAKKNLGIESPIMHFQYLCEEENCGLRFMFRGDILEHYKHYHNIVNKKVEFKNLNMPTYRYKREDRIENNFFTIKELMEFTDEDFARHGVNLKRKKNKKLNSMPTHDKLVDLLKDFTNLENSLEKDTKRSSFLKNFRKEMLQEQKNIPIGRENTDISIEEKDSSIHVEEGYIDVTVEEKDLSINTEKEKITLSLNKSLNENIDENVDNDIIYLGTVDISVNNEIEGKKNNDKFVPKKICNILNNVSTEEIKSSNKTVNKPVTLPLKTNKTSFYNINSLRSNIKTPKQIMGKIPESHLILKSTKSIRQPQQSIPIKIPMRVKTIYPCVLKDFCGFSTRYRINLEEHIKCHSIIRSNFKCKSCNLEFQERESFMEHRTMFCLKIVGVNRYKPLFALNYKSEFINLMNKYELISCRHSEICSFVCNTKEELKNHYMEQHGCDVINYTCMKCRSGFKDKNGLAVHARNYCWKTMEEHIKERKLMKCPVETCDFSSVSVPEYNTHLASHSYTGERTSFECKRCYSYLSTSTALYEHENYFCKTIESKMVDFIDMSTI</sequence>
<evidence type="ECO:0000256" key="3">
    <source>
        <dbReference type="ARBA" id="ARBA00022737"/>
    </source>
</evidence>
<accession>A0A0N4ZM73</accession>
<dbReference type="GO" id="GO:0005634">
    <property type="term" value="C:nucleus"/>
    <property type="evidence" value="ECO:0007669"/>
    <property type="project" value="UniProtKB-SubCell"/>
</dbReference>
<dbReference type="STRING" id="131310.A0A0N4ZM73"/>
<dbReference type="PROSITE" id="PS00028">
    <property type="entry name" value="ZINC_FINGER_C2H2_1"/>
    <property type="match status" value="1"/>
</dbReference>
<reference evidence="10" key="1">
    <citation type="submission" date="2017-02" db="UniProtKB">
        <authorList>
            <consortium name="WormBaseParasite"/>
        </authorList>
    </citation>
    <scope>IDENTIFICATION</scope>
</reference>
<evidence type="ECO:0000313" key="10">
    <source>
        <dbReference type="WBParaSite" id="PTRK_0000963100.1"/>
    </source>
</evidence>
<evidence type="ECO:0000256" key="4">
    <source>
        <dbReference type="ARBA" id="ARBA00022771"/>
    </source>
</evidence>
<dbReference type="AlphaFoldDB" id="A0A0N4ZM73"/>
<evidence type="ECO:0000256" key="7">
    <source>
        <dbReference type="PROSITE-ProRule" id="PRU00042"/>
    </source>
</evidence>
<dbReference type="PROSITE" id="PS50157">
    <property type="entry name" value="ZINC_FINGER_C2H2_2"/>
    <property type="match status" value="2"/>
</dbReference>
<dbReference type="PANTHER" id="PTHR24406">
    <property type="entry name" value="TRANSCRIPTIONAL REPRESSOR CTCFL-RELATED"/>
    <property type="match status" value="1"/>
</dbReference>
<dbReference type="Proteomes" id="UP000038045">
    <property type="component" value="Unplaced"/>
</dbReference>
<evidence type="ECO:0000259" key="8">
    <source>
        <dbReference type="PROSITE" id="PS50157"/>
    </source>
</evidence>
<evidence type="ECO:0000256" key="6">
    <source>
        <dbReference type="ARBA" id="ARBA00023242"/>
    </source>
</evidence>
<evidence type="ECO:0000256" key="1">
    <source>
        <dbReference type="ARBA" id="ARBA00004123"/>
    </source>
</evidence>
<dbReference type="SMART" id="SM00355">
    <property type="entry name" value="ZnF_C2H2"/>
    <property type="match status" value="6"/>
</dbReference>
<proteinExistence type="predicted"/>
<keyword evidence="9" id="KW-1185">Reference proteome</keyword>
<dbReference type="InterPro" id="IPR050888">
    <property type="entry name" value="ZnF_C2H2-type_TF"/>
</dbReference>
<evidence type="ECO:0000256" key="2">
    <source>
        <dbReference type="ARBA" id="ARBA00022723"/>
    </source>
</evidence>
<evidence type="ECO:0000313" key="9">
    <source>
        <dbReference type="Proteomes" id="UP000038045"/>
    </source>
</evidence>
<keyword evidence="4 7" id="KW-0863">Zinc-finger</keyword>